<name>A0ABT1MZC4_9GAMM</name>
<evidence type="ECO:0000313" key="1">
    <source>
        <dbReference type="EMBL" id="MCQ1057833.1"/>
    </source>
</evidence>
<sequence>MQTRLTFTHISLFLSLWQPAHRVCCRYGFVLLILVLVGCEPNTTIRSFETYTTRLANVLDTSPVTININGSDLNAFPEPRELLLPIEDIRIDLLDAYELRKCGLFHLIAERNSILGKVQDKTRQLRYELILLSGLNHCQKVLPENSDVLPLLEGFKLQKQTQISNYLWNMLTTEKEWRQQLTIHRSPFEHDAFYGFDESMSAFNYLTFIQQHIRADTSIEEKQADRLIHHQEQLHTHHYFGQLMYSMHLSTLWLEAITGMLEQNETTLICGPNRNQQKAEYMSNVFYTFFINEIQPYLAELDSQYRQISPALIKLLSPAPSESSTLTLYYEQYLGSSLHEHFRLATLQHVEFWKRTFKRCNIKIGVR</sequence>
<dbReference type="RefSeq" id="WP_255041518.1">
    <property type="nucleotide sequence ID" value="NZ_JANEYT010000011.1"/>
</dbReference>
<dbReference type="InterPro" id="IPR021431">
    <property type="entry name" value="DUF3080"/>
</dbReference>
<protein>
    <submittedName>
        <fullName evidence="1">DUF3080 domain-containing protein</fullName>
    </submittedName>
</protein>
<gene>
    <name evidence="1" type="ORF">NHN17_07150</name>
</gene>
<comment type="caution">
    <text evidence="1">The sequence shown here is derived from an EMBL/GenBank/DDBJ whole genome shotgun (WGS) entry which is preliminary data.</text>
</comment>
<organism evidence="1 2">
    <name type="scientific">Photobacterium pectinilyticum</name>
    <dbReference type="NCBI Taxonomy" id="2906793"/>
    <lineage>
        <taxon>Bacteria</taxon>
        <taxon>Pseudomonadati</taxon>
        <taxon>Pseudomonadota</taxon>
        <taxon>Gammaproteobacteria</taxon>
        <taxon>Vibrionales</taxon>
        <taxon>Vibrionaceae</taxon>
        <taxon>Photobacterium</taxon>
    </lineage>
</organism>
<dbReference type="Proteomes" id="UP001524460">
    <property type="component" value="Unassembled WGS sequence"/>
</dbReference>
<evidence type="ECO:0000313" key="2">
    <source>
        <dbReference type="Proteomes" id="UP001524460"/>
    </source>
</evidence>
<dbReference type="EMBL" id="JANEYT010000011">
    <property type="protein sequence ID" value="MCQ1057833.1"/>
    <property type="molecule type" value="Genomic_DNA"/>
</dbReference>
<reference evidence="1 2" key="1">
    <citation type="submission" date="2022-07" db="EMBL/GenBank/DDBJ databases">
        <title>Photobacterium pectinilyticum sp. nov., a marine bacterium isolated from surface seawater of Qingdao offshore.</title>
        <authorList>
            <person name="Wang X."/>
        </authorList>
    </citation>
    <scope>NUCLEOTIDE SEQUENCE [LARGE SCALE GENOMIC DNA]</scope>
    <source>
        <strain evidence="1 2">ZSDE20</strain>
    </source>
</reference>
<accession>A0ABT1MZC4</accession>
<dbReference type="Pfam" id="PF11279">
    <property type="entry name" value="DUF3080"/>
    <property type="match status" value="1"/>
</dbReference>
<proteinExistence type="predicted"/>
<keyword evidence="2" id="KW-1185">Reference proteome</keyword>